<dbReference type="AlphaFoldDB" id="A0A7R9Z0D4"/>
<keyword evidence="1" id="KW-0175">Coiled coil</keyword>
<reference evidence="2" key="1">
    <citation type="submission" date="2021-01" db="EMBL/GenBank/DDBJ databases">
        <authorList>
            <person name="Corre E."/>
            <person name="Pelletier E."/>
            <person name="Niang G."/>
            <person name="Scheremetjew M."/>
            <person name="Finn R."/>
            <person name="Kale V."/>
            <person name="Holt S."/>
            <person name="Cochrane G."/>
            <person name="Meng A."/>
            <person name="Brown T."/>
            <person name="Cohen L."/>
        </authorList>
    </citation>
    <scope>NUCLEOTIDE SEQUENCE</scope>
    <source>
        <strain evidence="2">CCMP147</strain>
    </source>
</reference>
<dbReference type="EMBL" id="HBED01008631">
    <property type="protein sequence ID" value="CAD8299041.1"/>
    <property type="molecule type" value="Transcribed_RNA"/>
</dbReference>
<proteinExistence type="predicted"/>
<gene>
    <name evidence="2" type="ORF">TDUB1175_LOCUS4218</name>
</gene>
<sequence length="233" mass="26169">MFAPGVAGSMADNFPDVFRKDILLHEAHRHPYMEVLGAMYMIKLKHKGFATRAGNCYRLIFAMALMPWLRKFRVMARSRVLLKHEGAGRADTADHTSVLVRNVGKSGARLSSHIQGSILLASMAGSMRLKSVNAHHLQEGERNEASIGILQSQQHSSRAVSALREKVDALESQLGDVQRLSKNREEELLAENSSLKKRTSQKSELATDLAEQLQRCRDRIGELTEELERRRKA</sequence>
<protein>
    <submittedName>
        <fullName evidence="2">Uncharacterized protein</fullName>
    </submittedName>
</protein>
<name>A0A7R9Z0D4_9STRA</name>
<evidence type="ECO:0000256" key="1">
    <source>
        <dbReference type="SAM" id="Coils"/>
    </source>
</evidence>
<organism evidence="2">
    <name type="scientific">Pseudictyota dubia</name>
    <dbReference type="NCBI Taxonomy" id="2749911"/>
    <lineage>
        <taxon>Eukaryota</taxon>
        <taxon>Sar</taxon>
        <taxon>Stramenopiles</taxon>
        <taxon>Ochrophyta</taxon>
        <taxon>Bacillariophyta</taxon>
        <taxon>Mediophyceae</taxon>
        <taxon>Biddulphiophycidae</taxon>
        <taxon>Eupodiscales</taxon>
        <taxon>Odontellaceae</taxon>
        <taxon>Pseudictyota</taxon>
    </lineage>
</organism>
<feature type="coiled-coil region" evidence="1">
    <location>
        <begin position="160"/>
        <end position="233"/>
    </location>
</feature>
<evidence type="ECO:0000313" key="2">
    <source>
        <dbReference type="EMBL" id="CAD8299041.1"/>
    </source>
</evidence>
<accession>A0A7R9Z0D4</accession>